<keyword evidence="2" id="KW-1185">Reference proteome</keyword>
<sequence length="120" mass="13170">MGKTMFVPIPNNGDLKQHTNYGTMAFISQASKVPLKKIMKRLERKIEEGGGNVLAYGQEGLKTIVLCVRSRRTTSAQCGSTSPDLYSELHGWVGSVDTPPHCRTATHRHTDDCCGASVRH</sequence>
<dbReference type="AlphaFoldDB" id="A0AAV4H8Q9"/>
<evidence type="ECO:0000313" key="2">
    <source>
        <dbReference type="Proteomes" id="UP000762676"/>
    </source>
</evidence>
<accession>A0AAV4H8Q9</accession>
<proteinExistence type="predicted"/>
<gene>
    <name evidence="1" type="ORF">ElyMa_002642800</name>
</gene>
<evidence type="ECO:0000313" key="1">
    <source>
        <dbReference type="EMBL" id="GFR93421.1"/>
    </source>
</evidence>
<dbReference type="Proteomes" id="UP000762676">
    <property type="component" value="Unassembled WGS sequence"/>
</dbReference>
<protein>
    <submittedName>
        <fullName evidence="1">Uncharacterized protein</fullName>
    </submittedName>
</protein>
<comment type="caution">
    <text evidence="1">The sequence shown here is derived from an EMBL/GenBank/DDBJ whole genome shotgun (WGS) entry which is preliminary data.</text>
</comment>
<reference evidence="1 2" key="1">
    <citation type="journal article" date="2021" name="Elife">
        <title>Chloroplast acquisition without the gene transfer in kleptoplastic sea slugs, Plakobranchus ocellatus.</title>
        <authorList>
            <person name="Maeda T."/>
            <person name="Takahashi S."/>
            <person name="Yoshida T."/>
            <person name="Shimamura S."/>
            <person name="Takaki Y."/>
            <person name="Nagai Y."/>
            <person name="Toyoda A."/>
            <person name="Suzuki Y."/>
            <person name="Arimoto A."/>
            <person name="Ishii H."/>
            <person name="Satoh N."/>
            <person name="Nishiyama T."/>
            <person name="Hasebe M."/>
            <person name="Maruyama T."/>
            <person name="Minagawa J."/>
            <person name="Obokata J."/>
            <person name="Shigenobu S."/>
        </authorList>
    </citation>
    <scope>NUCLEOTIDE SEQUENCE [LARGE SCALE GENOMIC DNA]</scope>
</reference>
<organism evidence="1 2">
    <name type="scientific">Elysia marginata</name>
    <dbReference type="NCBI Taxonomy" id="1093978"/>
    <lineage>
        <taxon>Eukaryota</taxon>
        <taxon>Metazoa</taxon>
        <taxon>Spiralia</taxon>
        <taxon>Lophotrochozoa</taxon>
        <taxon>Mollusca</taxon>
        <taxon>Gastropoda</taxon>
        <taxon>Heterobranchia</taxon>
        <taxon>Euthyneura</taxon>
        <taxon>Panpulmonata</taxon>
        <taxon>Sacoglossa</taxon>
        <taxon>Placobranchoidea</taxon>
        <taxon>Plakobranchidae</taxon>
        <taxon>Elysia</taxon>
    </lineage>
</organism>
<dbReference type="EMBL" id="BMAT01005456">
    <property type="protein sequence ID" value="GFR93421.1"/>
    <property type="molecule type" value="Genomic_DNA"/>
</dbReference>
<name>A0AAV4H8Q9_9GAST</name>